<keyword evidence="6" id="KW-0813">Transport</keyword>
<proteinExistence type="inferred from homology"/>
<dbReference type="Pfam" id="PF00950">
    <property type="entry name" value="ABC-3"/>
    <property type="match status" value="1"/>
</dbReference>
<feature type="transmembrane region" description="Helical" evidence="7">
    <location>
        <begin position="174"/>
        <end position="192"/>
    </location>
</feature>
<dbReference type="InterPro" id="IPR037294">
    <property type="entry name" value="ABC_BtuC-like"/>
</dbReference>
<feature type="transmembrane region" description="Helical" evidence="7">
    <location>
        <begin position="12"/>
        <end position="36"/>
    </location>
</feature>
<dbReference type="InterPro" id="IPR011047">
    <property type="entry name" value="Quinoprotein_ADH-like_sf"/>
</dbReference>
<dbReference type="GO" id="GO:0010043">
    <property type="term" value="P:response to zinc ion"/>
    <property type="evidence" value="ECO:0007669"/>
    <property type="project" value="TreeGrafter"/>
</dbReference>
<comment type="similarity">
    <text evidence="2 6">Belongs to the ABC-3 integral membrane protein family.</text>
</comment>
<evidence type="ECO:0000256" key="6">
    <source>
        <dbReference type="RuleBase" id="RU003943"/>
    </source>
</evidence>
<gene>
    <name evidence="8" type="ORF">A4R43_03930</name>
</gene>
<evidence type="ECO:0000313" key="8">
    <source>
        <dbReference type="EMBL" id="AXB41778.1"/>
    </source>
</evidence>
<dbReference type="Gene3D" id="2.130.10.10">
    <property type="entry name" value="YVTN repeat-like/Quinoprotein amine dehydrogenase"/>
    <property type="match status" value="1"/>
</dbReference>
<feature type="transmembrane region" description="Helical" evidence="7">
    <location>
        <begin position="56"/>
        <end position="82"/>
    </location>
</feature>
<dbReference type="AlphaFoldDB" id="A0A344L154"/>
<keyword evidence="5 7" id="KW-0472">Membrane</keyword>
<feature type="transmembrane region" description="Helical" evidence="7">
    <location>
        <begin position="249"/>
        <end position="268"/>
    </location>
</feature>
<keyword evidence="4 7" id="KW-1133">Transmembrane helix</keyword>
<dbReference type="SUPFAM" id="SSF50998">
    <property type="entry name" value="Quinoprotein alcohol dehydrogenase-like"/>
    <property type="match status" value="1"/>
</dbReference>
<dbReference type="GO" id="GO:0043190">
    <property type="term" value="C:ATP-binding cassette (ABC) transporter complex"/>
    <property type="evidence" value="ECO:0007669"/>
    <property type="project" value="InterPro"/>
</dbReference>
<dbReference type="OrthoDB" id="60524at2"/>
<feature type="transmembrane region" description="Helical" evidence="7">
    <location>
        <begin position="198"/>
        <end position="215"/>
    </location>
</feature>
<feature type="transmembrane region" description="Helical" evidence="7">
    <location>
        <begin position="135"/>
        <end position="153"/>
    </location>
</feature>
<evidence type="ECO:0000256" key="3">
    <source>
        <dbReference type="ARBA" id="ARBA00022692"/>
    </source>
</evidence>
<dbReference type="InterPro" id="IPR001626">
    <property type="entry name" value="ABC_TroCD"/>
</dbReference>
<dbReference type="GO" id="GO:0055085">
    <property type="term" value="P:transmembrane transport"/>
    <property type="evidence" value="ECO:0007669"/>
    <property type="project" value="InterPro"/>
</dbReference>
<organism evidence="8 9">
    <name type="scientific">Amycolatopsis albispora</name>
    <dbReference type="NCBI Taxonomy" id="1804986"/>
    <lineage>
        <taxon>Bacteria</taxon>
        <taxon>Bacillati</taxon>
        <taxon>Actinomycetota</taxon>
        <taxon>Actinomycetes</taxon>
        <taxon>Pseudonocardiales</taxon>
        <taxon>Pseudonocardiaceae</taxon>
        <taxon>Amycolatopsis</taxon>
    </lineage>
</organism>
<dbReference type="EMBL" id="CP015163">
    <property type="protein sequence ID" value="AXB41778.1"/>
    <property type="molecule type" value="Genomic_DNA"/>
</dbReference>
<evidence type="ECO:0000256" key="7">
    <source>
        <dbReference type="SAM" id="Phobius"/>
    </source>
</evidence>
<dbReference type="KEGG" id="aab:A4R43_03930"/>
<dbReference type="NCBIfam" id="NF040871">
    <property type="entry name" value="AztB"/>
    <property type="match status" value="1"/>
</dbReference>
<dbReference type="SUPFAM" id="SSF81345">
    <property type="entry name" value="ABC transporter involved in vitamin B12 uptake, BtuC"/>
    <property type="match status" value="1"/>
</dbReference>
<dbReference type="CDD" id="cd06550">
    <property type="entry name" value="TM_ABC_iron-siderophores_like"/>
    <property type="match status" value="1"/>
</dbReference>
<evidence type="ECO:0000256" key="1">
    <source>
        <dbReference type="ARBA" id="ARBA00004141"/>
    </source>
</evidence>
<feature type="transmembrane region" description="Helical" evidence="7">
    <location>
        <begin position="94"/>
        <end position="115"/>
    </location>
</feature>
<reference evidence="8 9" key="1">
    <citation type="submission" date="2016-04" db="EMBL/GenBank/DDBJ databases">
        <title>Complete genome sequence and analysis of deep-sea sediment isolate, Amycolatopsis sp. WP1.</title>
        <authorList>
            <person name="Wang H."/>
            <person name="Chen S."/>
            <person name="Wu Q."/>
        </authorList>
    </citation>
    <scope>NUCLEOTIDE SEQUENCE [LARGE SCALE GENOMIC DNA]</scope>
    <source>
        <strain evidence="8 9">WP1</strain>
    </source>
</reference>
<dbReference type="InterPro" id="IPR015943">
    <property type="entry name" value="WD40/YVTN_repeat-like_dom_sf"/>
</dbReference>
<evidence type="ECO:0000256" key="2">
    <source>
        <dbReference type="ARBA" id="ARBA00008034"/>
    </source>
</evidence>
<feature type="transmembrane region" description="Helical" evidence="7">
    <location>
        <begin position="222"/>
        <end position="243"/>
    </location>
</feature>
<sequence>MDWLLIPFEVSFVQRALVAGVLVSVVCALVGTWVVLRGMAFIGDAMAHGMLPGVAIASLAGVNPLFGAALSAGAMALGVTALGRSRRLSQDTAIGLLFVGMLAAGVIIVSHSQSFAVDLTAFLFGDVLAVGPGDLALLAGALVVVAVVSLLGYRSFTALTFDARKARTLGLRPGLANAVLLALVTLTIVASFRVVGTLLVFGLLIAPAAAATFWARRITTIMLVAALLGVLATVTGLVVSWHWGTAAGATIAATAVLLFFASALLSAARRRKRWGAGALAAVSLFATACAPEPEPAAPAAEVPHGYVEGAEETAEAQSRLVVADAGTGAVRVVDLITEQVHPAGQVDGVRAITGDGRFAYLTGRDDSVRVVDSGSWMVDHGDHVHYYRAAVREVGVAPGKQALGAYSDPAVTAVSYPDGTAILLDRARLDKGEITELGKIAHGPHPGIAVPYGEKVLASDGSRGVRVHDRQGNAVSDIEPACPELQGQAVTRRGVVFGCADGALLVTEKDGVFAGEKIPYPQEVPPQERATKFTHRPGSTTLAAPAGENAVWSLDVSRRAWSRVATGPVAAVNAVGEGAPLLVLTRDGVLRAYDETTGQERAQAPLMPDATGAAIQVDTTRAYVNNPASGEVYEIDYNDNLRRARTFTVEGKASYFVETGR</sequence>
<dbReference type="Gene3D" id="1.10.3470.10">
    <property type="entry name" value="ABC transporter involved in vitamin B12 uptake, BtuC"/>
    <property type="match status" value="1"/>
</dbReference>
<evidence type="ECO:0000313" key="9">
    <source>
        <dbReference type="Proteomes" id="UP000250434"/>
    </source>
</evidence>
<keyword evidence="9" id="KW-1185">Reference proteome</keyword>
<dbReference type="PANTHER" id="PTHR30477:SF13">
    <property type="entry name" value="IRON TRANSPORT SYSTEM MEMBRANE PROTEIN HI_0360-RELATED"/>
    <property type="match status" value="1"/>
</dbReference>
<accession>A0A344L154</accession>
<dbReference type="PANTHER" id="PTHR30477">
    <property type="entry name" value="ABC-TRANSPORTER METAL-BINDING PROTEIN"/>
    <property type="match status" value="1"/>
</dbReference>
<dbReference type="Proteomes" id="UP000250434">
    <property type="component" value="Chromosome"/>
</dbReference>
<name>A0A344L154_9PSEU</name>
<comment type="subcellular location">
    <subcellularLocation>
        <location evidence="6">Cell membrane</location>
        <topology evidence="6">Multi-pass membrane protein</topology>
    </subcellularLocation>
    <subcellularLocation>
        <location evidence="1">Membrane</location>
        <topology evidence="1">Multi-pass membrane protein</topology>
    </subcellularLocation>
</comment>
<keyword evidence="3 6" id="KW-0812">Transmembrane</keyword>
<evidence type="ECO:0000256" key="5">
    <source>
        <dbReference type="ARBA" id="ARBA00023136"/>
    </source>
</evidence>
<evidence type="ECO:0000256" key="4">
    <source>
        <dbReference type="ARBA" id="ARBA00022989"/>
    </source>
</evidence>
<protein>
    <submittedName>
        <fullName evidence="8">ABC transporter</fullName>
    </submittedName>
</protein>